<dbReference type="InterPro" id="IPR002104">
    <property type="entry name" value="Integrase_catalytic"/>
</dbReference>
<sequence>MEAGTKALAEYNESGQTFNLSSISVADYLDSWIDTYCKMNLKYNTQLGYLYTIENHLKPSLGMYRLKSLTPSAVQEFVNSLKLRGLSRASIVGIFSTLSAALDYAIEPLKYIQYNPCNNVRIPKDTAPKKETRYIITPEQFKQIIERFPEGSNFYIPLMIGYYTGVRISECFGLTWNDVDFDNQTISISKALLKRNCGADVREILKKKGMKEEKSAWYFNSTKTFKSNRIINIGDTLCAALKKAYDRQMANKAFYDEYYTKIYKKPEQDEKGDTIYRLIEIEAGVPCPLESVDMINVRENGQLLSMDSMKYCSRAIHYELKINFNYHSLRHTHATTLIENGANIKDVQERLGHCNIETTLNTYTHNTNYLRNQSVEIFEKAVHK</sequence>
<accession>R6X5Q1</accession>
<dbReference type="EMBL" id="CBGL010000090">
    <property type="protein sequence ID" value="CDD11546.1"/>
    <property type="molecule type" value="Genomic_DNA"/>
</dbReference>
<dbReference type="InterPro" id="IPR004107">
    <property type="entry name" value="Integrase_SAM-like_N"/>
</dbReference>
<name>R6X5Q1_9FIRM</name>
<dbReference type="InterPro" id="IPR044068">
    <property type="entry name" value="CB"/>
</dbReference>
<dbReference type="PROSITE" id="PS51898">
    <property type="entry name" value="TYR_RECOMBINASE"/>
    <property type="match status" value="1"/>
</dbReference>
<comment type="caution">
    <text evidence="8">The sequence shown here is derived from an EMBL/GenBank/DDBJ whole genome shotgun (WGS) entry which is preliminary data.</text>
</comment>
<comment type="similarity">
    <text evidence="1">Belongs to the 'phage' integrase family.</text>
</comment>
<dbReference type="Pfam" id="PF00589">
    <property type="entry name" value="Phage_integrase"/>
    <property type="match status" value="1"/>
</dbReference>
<evidence type="ECO:0000256" key="2">
    <source>
        <dbReference type="ARBA" id="ARBA00022908"/>
    </source>
</evidence>
<dbReference type="GO" id="GO:0015074">
    <property type="term" value="P:DNA integration"/>
    <property type="evidence" value="ECO:0007669"/>
    <property type="project" value="UniProtKB-KW"/>
</dbReference>
<dbReference type="InterPro" id="IPR011010">
    <property type="entry name" value="DNA_brk_join_enz"/>
</dbReference>
<dbReference type="InterPro" id="IPR050090">
    <property type="entry name" value="Tyrosine_recombinase_XerCD"/>
</dbReference>
<keyword evidence="3 5" id="KW-0238">DNA-binding</keyword>
<dbReference type="Pfam" id="PF14659">
    <property type="entry name" value="Phage_int_SAM_3"/>
    <property type="match status" value="1"/>
</dbReference>
<keyword evidence="4" id="KW-0233">DNA recombination</keyword>
<proteinExistence type="inferred from homology"/>
<organism evidence="8">
    <name type="scientific">Phascolarctobacterium succinatutens CAG:287</name>
    <dbReference type="NCBI Taxonomy" id="1263101"/>
    <lineage>
        <taxon>Bacteria</taxon>
        <taxon>Bacillati</taxon>
        <taxon>Bacillota</taxon>
        <taxon>Negativicutes</taxon>
        <taxon>Acidaminococcales</taxon>
        <taxon>Acidaminococcaceae</taxon>
        <taxon>Phascolarctobacterium</taxon>
    </lineage>
</organism>
<dbReference type="InterPro" id="IPR010998">
    <property type="entry name" value="Integrase_recombinase_N"/>
</dbReference>
<evidence type="ECO:0000256" key="1">
    <source>
        <dbReference type="ARBA" id="ARBA00008857"/>
    </source>
</evidence>
<gene>
    <name evidence="8" type="ORF">BN587_00564</name>
</gene>
<evidence type="ECO:0000256" key="4">
    <source>
        <dbReference type="ARBA" id="ARBA00023172"/>
    </source>
</evidence>
<evidence type="ECO:0000256" key="3">
    <source>
        <dbReference type="ARBA" id="ARBA00023125"/>
    </source>
</evidence>
<dbReference type="PANTHER" id="PTHR30349">
    <property type="entry name" value="PHAGE INTEGRASE-RELATED"/>
    <property type="match status" value="1"/>
</dbReference>
<feature type="domain" description="Tyr recombinase" evidence="6">
    <location>
        <begin position="131"/>
        <end position="377"/>
    </location>
</feature>
<dbReference type="Gene3D" id="1.10.150.130">
    <property type="match status" value="1"/>
</dbReference>
<dbReference type="PANTHER" id="PTHR30349:SF64">
    <property type="entry name" value="PROPHAGE INTEGRASE INTD-RELATED"/>
    <property type="match status" value="1"/>
</dbReference>
<dbReference type="AlphaFoldDB" id="R6X5Q1"/>
<dbReference type="Proteomes" id="UP000014937">
    <property type="component" value="Unassembled WGS sequence"/>
</dbReference>
<evidence type="ECO:0000313" key="8">
    <source>
        <dbReference type="EMBL" id="CDD11546.1"/>
    </source>
</evidence>
<evidence type="ECO:0000259" key="7">
    <source>
        <dbReference type="PROSITE" id="PS51900"/>
    </source>
</evidence>
<dbReference type="CDD" id="cd01189">
    <property type="entry name" value="INT_ICEBs1_C_like"/>
    <property type="match status" value="1"/>
</dbReference>
<dbReference type="GO" id="GO:0003677">
    <property type="term" value="F:DNA binding"/>
    <property type="evidence" value="ECO:0007669"/>
    <property type="project" value="UniProtKB-UniRule"/>
</dbReference>
<reference evidence="8" key="1">
    <citation type="submission" date="2012-11" db="EMBL/GenBank/DDBJ databases">
        <title>Dependencies among metagenomic species, viruses, plasmids and units of genetic variation.</title>
        <authorList>
            <person name="Nielsen H.B."/>
            <person name="Almeida M."/>
            <person name="Juncker A.S."/>
            <person name="Rasmussen S."/>
            <person name="Li J."/>
            <person name="Sunagawa S."/>
            <person name="Plichta D."/>
            <person name="Gautier L."/>
            <person name="Le Chatelier E."/>
            <person name="Peletier E."/>
            <person name="Bonde I."/>
            <person name="Nielsen T."/>
            <person name="Manichanh C."/>
            <person name="Arumugam M."/>
            <person name="Batto J."/>
            <person name="Santos M.B.Q.D."/>
            <person name="Blom N."/>
            <person name="Borruel N."/>
            <person name="Burgdorf K.S."/>
            <person name="Boumezbeur F."/>
            <person name="Casellas F."/>
            <person name="Dore J."/>
            <person name="Guarner F."/>
            <person name="Hansen T."/>
            <person name="Hildebrand F."/>
            <person name="Kaas R.S."/>
            <person name="Kennedy S."/>
            <person name="Kristiansen K."/>
            <person name="Kultima J.R."/>
            <person name="Leonard P."/>
            <person name="Levenez F."/>
            <person name="Lund O."/>
            <person name="Moumen B."/>
            <person name="Le Paslier D."/>
            <person name="Pons N."/>
            <person name="Pedersen O."/>
            <person name="Prifti E."/>
            <person name="Qin J."/>
            <person name="Raes J."/>
            <person name="Tap J."/>
            <person name="Tims S."/>
            <person name="Ussery D.W."/>
            <person name="Yamada T."/>
            <person name="MetaHit consortium"/>
            <person name="Renault P."/>
            <person name="Sicheritz-Ponten T."/>
            <person name="Bork P."/>
            <person name="Wang J."/>
            <person name="Brunak S."/>
            <person name="Ehrlich S.D."/>
        </authorList>
    </citation>
    <scope>NUCLEOTIDE SEQUENCE [LARGE SCALE GENOMIC DNA]</scope>
</reference>
<feature type="domain" description="Core-binding (CB)" evidence="7">
    <location>
        <begin position="23"/>
        <end position="106"/>
    </location>
</feature>
<evidence type="ECO:0000259" key="6">
    <source>
        <dbReference type="PROSITE" id="PS51898"/>
    </source>
</evidence>
<evidence type="ECO:0000256" key="5">
    <source>
        <dbReference type="PROSITE-ProRule" id="PRU01248"/>
    </source>
</evidence>
<dbReference type="SUPFAM" id="SSF56349">
    <property type="entry name" value="DNA breaking-rejoining enzymes"/>
    <property type="match status" value="1"/>
</dbReference>
<dbReference type="GO" id="GO:0006310">
    <property type="term" value="P:DNA recombination"/>
    <property type="evidence" value="ECO:0007669"/>
    <property type="project" value="UniProtKB-KW"/>
</dbReference>
<protein>
    <submittedName>
        <fullName evidence="8">Prophage LambdaBa02 site-specific recombinase phage integrase family</fullName>
    </submittedName>
</protein>
<keyword evidence="2" id="KW-0229">DNA integration</keyword>
<dbReference type="HOGENOM" id="CLU_027562_17_6_9"/>
<dbReference type="InterPro" id="IPR013762">
    <property type="entry name" value="Integrase-like_cat_sf"/>
</dbReference>
<dbReference type="Gene3D" id="1.10.443.10">
    <property type="entry name" value="Intergrase catalytic core"/>
    <property type="match status" value="1"/>
</dbReference>
<dbReference type="PROSITE" id="PS51900">
    <property type="entry name" value="CB"/>
    <property type="match status" value="1"/>
</dbReference>